<accession>A0A940MAU3</accession>
<evidence type="ECO:0000313" key="1">
    <source>
        <dbReference type="EMBL" id="MBP0456252.1"/>
    </source>
</evidence>
<dbReference type="EMBL" id="JAGIQL010000003">
    <property type="protein sequence ID" value="MBP0456252.1"/>
    <property type="molecule type" value="Genomic_DNA"/>
</dbReference>
<organism evidence="1 2">
    <name type="scientific">Streptomyces montanisoli</name>
    <dbReference type="NCBI Taxonomy" id="2798581"/>
    <lineage>
        <taxon>Bacteria</taxon>
        <taxon>Bacillati</taxon>
        <taxon>Actinomycetota</taxon>
        <taxon>Actinomycetes</taxon>
        <taxon>Kitasatosporales</taxon>
        <taxon>Streptomycetaceae</taxon>
        <taxon>Streptomyces</taxon>
    </lineage>
</organism>
<evidence type="ECO:0008006" key="3">
    <source>
        <dbReference type="Google" id="ProtNLM"/>
    </source>
</evidence>
<proteinExistence type="predicted"/>
<dbReference type="Proteomes" id="UP000670475">
    <property type="component" value="Unassembled WGS sequence"/>
</dbReference>
<dbReference type="RefSeq" id="WP_209338029.1">
    <property type="nucleotide sequence ID" value="NZ_JAGIQL010000003.1"/>
</dbReference>
<keyword evidence="2" id="KW-1185">Reference proteome</keyword>
<dbReference type="NCBIfam" id="NF047353">
    <property type="entry name" value="tube_lmo2291"/>
    <property type="match status" value="1"/>
</dbReference>
<reference evidence="1" key="1">
    <citation type="submission" date="2021-03" db="EMBL/GenBank/DDBJ databases">
        <title>Whole genome sequence of Streptomyces bomunensis MMS17-BM035.</title>
        <authorList>
            <person name="Lee J.H."/>
        </authorList>
    </citation>
    <scope>NUCLEOTIDE SEQUENCE</scope>
    <source>
        <strain evidence="1">MMS17-BM035</strain>
    </source>
</reference>
<sequence>MSSTSRPIDARGWIFEVQDQSADTETWLPVMGVTTFTHAPGENEETADITAFEDEGQYNQDVMQRGATLTIEGQYRIDKTTKTQDAGQAYIDQDWSNRLGIDSHNAVRWRHNSQTEWVVWDATVTPGEQGGGNNDKTSWSATITKCGAASTADVVEGATLQATAKTASTTTAGTTKAAAA</sequence>
<name>A0A940MAU3_9ACTN</name>
<evidence type="ECO:0000313" key="2">
    <source>
        <dbReference type="Proteomes" id="UP000670475"/>
    </source>
</evidence>
<protein>
    <recommendedName>
        <fullName evidence="3">Phage tail protein</fullName>
    </recommendedName>
</protein>
<dbReference type="AlphaFoldDB" id="A0A940MAU3"/>
<gene>
    <name evidence="1" type="ORF">JFN87_01885</name>
</gene>
<comment type="caution">
    <text evidence="1">The sequence shown here is derived from an EMBL/GenBank/DDBJ whole genome shotgun (WGS) entry which is preliminary data.</text>
</comment>